<dbReference type="GO" id="GO:0005783">
    <property type="term" value="C:endoplasmic reticulum"/>
    <property type="evidence" value="ECO:0007669"/>
    <property type="project" value="UniProtKB-SubCell"/>
</dbReference>
<dbReference type="EMBL" id="CADEPI010000090">
    <property type="protein sequence ID" value="CAB3373841.1"/>
    <property type="molecule type" value="Genomic_DNA"/>
</dbReference>
<dbReference type="InterPro" id="IPR040144">
    <property type="entry name" value="RAP1GDS1"/>
</dbReference>
<proteinExistence type="predicted"/>
<gene>
    <name evidence="7" type="ORF">CLODIP_2_CD11648</name>
</gene>
<evidence type="ECO:0000256" key="5">
    <source>
        <dbReference type="ARBA" id="ARBA00022824"/>
    </source>
</evidence>
<evidence type="ECO:0000313" key="8">
    <source>
        <dbReference type="Proteomes" id="UP000494165"/>
    </source>
</evidence>
<protein>
    <submittedName>
        <fullName evidence="7">Uncharacterized protein</fullName>
    </submittedName>
</protein>
<evidence type="ECO:0000256" key="6">
    <source>
        <dbReference type="ARBA" id="ARBA00023128"/>
    </source>
</evidence>
<dbReference type="OrthoDB" id="26149at2759"/>
<keyword evidence="4" id="KW-0963">Cytoplasm</keyword>
<dbReference type="Gene3D" id="1.25.10.10">
    <property type="entry name" value="Leucine-rich Repeat Variant"/>
    <property type="match status" value="2"/>
</dbReference>
<dbReference type="PANTHER" id="PTHR10957">
    <property type="entry name" value="RAP1 GTPASE-GDP DISSOCIATION STIMULATOR 1"/>
    <property type="match status" value="1"/>
</dbReference>
<dbReference type="GO" id="GO:0005829">
    <property type="term" value="C:cytosol"/>
    <property type="evidence" value="ECO:0007669"/>
    <property type="project" value="UniProtKB-SubCell"/>
</dbReference>
<evidence type="ECO:0000256" key="2">
    <source>
        <dbReference type="ARBA" id="ARBA00004240"/>
    </source>
</evidence>
<dbReference type="GO" id="GO:0005739">
    <property type="term" value="C:mitochondrion"/>
    <property type="evidence" value="ECO:0007669"/>
    <property type="project" value="UniProtKB-SubCell"/>
</dbReference>
<keyword evidence="5" id="KW-0256">Endoplasmic reticulum</keyword>
<sequence length="605" mass="65254">MTENKRPSLASLLEELENAKSDDAILAALDSIINSAAEFTNESKELLQNVADRFANILESNQGPSSMERTARATAELAKLEVGRGAFAANKKLMVALSKLLLHLKDQPNVQLQACRALGNICYENDDGRAHVLEMDKGLETVIQLLGQAIKENQPLKSVVAGFLLNLLAGQEETQRKALELGIVPILTEYLESGSEEGNGQSHILMILNLLADINNELLTDRLCQAMVNLLGQSSSGELSEMCLELMLSQSESENVKSHLAKAQLCEQLNGLAHKHKDLLQDDEARGLLKLACDLIVSVLTGDEAMELLYMGGEGQVFKEMTAWLSIDDEDLQITAVLAMGNFARTDKHCMQIVKKGIGKKLLDLVAKNNAMAAGIRLQHALLSALRNLAIPAENKAILLKDGLLDNILPMIEIPTLPVVFKLLGTLRMAIDGQESAACQLGVNSALLSKIVSWCTTEDHPGVQGEANRLLAWMVKNAKSSEVNKAVAEAGGVKCLANMLMAEHTVMKNEALLALILISTSGKNLPETGLDMLLDSTTASNLSKVLKESKETSLTANGLTLLKLLAPIAKESLIKAGIPSILKSLSSDEDVMKEAQVVSKMFDSG</sequence>
<dbReference type="InterPro" id="IPR000225">
    <property type="entry name" value="Armadillo"/>
</dbReference>
<dbReference type="AlphaFoldDB" id="A0A8S1CX25"/>
<dbReference type="Proteomes" id="UP000494165">
    <property type="component" value="Unassembled WGS sequence"/>
</dbReference>
<evidence type="ECO:0000313" key="7">
    <source>
        <dbReference type="EMBL" id="CAB3373841.1"/>
    </source>
</evidence>
<comment type="subcellular location">
    <subcellularLocation>
        <location evidence="3">Cytoplasm</location>
        <location evidence="3">Cytosol</location>
    </subcellularLocation>
    <subcellularLocation>
        <location evidence="2">Endoplasmic reticulum</location>
    </subcellularLocation>
    <subcellularLocation>
        <location evidence="1">Mitochondrion</location>
    </subcellularLocation>
</comment>
<dbReference type="FunFam" id="1.25.10.10:FF:000369">
    <property type="entry name" value="Vimar"/>
    <property type="match status" value="1"/>
</dbReference>
<evidence type="ECO:0000256" key="3">
    <source>
        <dbReference type="ARBA" id="ARBA00004514"/>
    </source>
</evidence>
<evidence type="ECO:0000256" key="1">
    <source>
        <dbReference type="ARBA" id="ARBA00004173"/>
    </source>
</evidence>
<keyword evidence="8" id="KW-1185">Reference proteome</keyword>
<dbReference type="SUPFAM" id="SSF48371">
    <property type="entry name" value="ARM repeat"/>
    <property type="match status" value="2"/>
</dbReference>
<name>A0A8S1CX25_9INSE</name>
<dbReference type="InterPro" id="IPR016024">
    <property type="entry name" value="ARM-type_fold"/>
</dbReference>
<reference evidence="7 8" key="1">
    <citation type="submission" date="2020-04" db="EMBL/GenBank/DDBJ databases">
        <authorList>
            <person name="Alioto T."/>
            <person name="Alioto T."/>
            <person name="Gomez Garrido J."/>
        </authorList>
    </citation>
    <scope>NUCLEOTIDE SEQUENCE [LARGE SCALE GENOMIC DNA]</scope>
</reference>
<dbReference type="SMART" id="SM00185">
    <property type="entry name" value="ARM"/>
    <property type="match status" value="4"/>
</dbReference>
<organism evidence="7 8">
    <name type="scientific">Cloeon dipterum</name>
    <dbReference type="NCBI Taxonomy" id="197152"/>
    <lineage>
        <taxon>Eukaryota</taxon>
        <taxon>Metazoa</taxon>
        <taxon>Ecdysozoa</taxon>
        <taxon>Arthropoda</taxon>
        <taxon>Hexapoda</taxon>
        <taxon>Insecta</taxon>
        <taxon>Pterygota</taxon>
        <taxon>Palaeoptera</taxon>
        <taxon>Ephemeroptera</taxon>
        <taxon>Pisciforma</taxon>
        <taxon>Baetidae</taxon>
        <taxon>Cloeon</taxon>
    </lineage>
</organism>
<dbReference type="InterPro" id="IPR011989">
    <property type="entry name" value="ARM-like"/>
</dbReference>
<dbReference type="GO" id="GO:0005085">
    <property type="term" value="F:guanyl-nucleotide exchange factor activity"/>
    <property type="evidence" value="ECO:0007669"/>
    <property type="project" value="InterPro"/>
</dbReference>
<comment type="caution">
    <text evidence="7">The sequence shown here is derived from an EMBL/GenBank/DDBJ whole genome shotgun (WGS) entry which is preliminary data.</text>
</comment>
<keyword evidence="6" id="KW-0496">Mitochondrion</keyword>
<evidence type="ECO:0000256" key="4">
    <source>
        <dbReference type="ARBA" id="ARBA00022490"/>
    </source>
</evidence>
<accession>A0A8S1CX25</accession>